<dbReference type="PANTHER" id="PTHR43677:SF4">
    <property type="entry name" value="QUINONE OXIDOREDUCTASE-LIKE PROTEIN 2"/>
    <property type="match status" value="1"/>
</dbReference>
<gene>
    <name evidence="2" type="ORF">DKY63_09085</name>
</gene>
<sequence length="329" mass="34518">MKALLCKAFGTADSLVLEDIPSPVPGSDEVLIDVHMAGVNFPDTLLIEGKYQIKPAFPFAPGGEAAGIVAAVGAGVSHLQPGDKVMALTGWGSFAEQVVVRASQVTLMPTRMDFAGAAAFGVTYGTSMHALCQRARLQKGETLLVLGASGGVGLAAVEIGRVMGAHVIAAASSKQKLEVARAAGAHELICYGNGSLKEQVNALTEGRGADVIFDPVGGDLFDQAIRAIAWNGRLLVIGFASGRIPQLPVNLTLLKGAAVLGVFWGAFTQRQPQENQANYRQLFAWHAEGKLRPLISQQYALARAGDALEALRLRKAVGKLVVEIRKGSS</sequence>
<organism evidence="2 3">
    <name type="scientific">Pseudomonas putida</name>
    <name type="common">Arthrobacter siderocapsulatus</name>
    <dbReference type="NCBI Taxonomy" id="303"/>
    <lineage>
        <taxon>Bacteria</taxon>
        <taxon>Pseudomonadati</taxon>
        <taxon>Pseudomonadota</taxon>
        <taxon>Gammaproteobacteria</taxon>
        <taxon>Pseudomonadales</taxon>
        <taxon>Pseudomonadaceae</taxon>
        <taxon>Pseudomonas</taxon>
    </lineage>
</organism>
<dbReference type="InterPro" id="IPR036291">
    <property type="entry name" value="NAD(P)-bd_dom_sf"/>
</dbReference>
<evidence type="ECO:0000259" key="1">
    <source>
        <dbReference type="SMART" id="SM00829"/>
    </source>
</evidence>
<dbReference type="SUPFAM" id="SSF51735">
    <property type="entry name" value="NAD(P)-binding Rossmann-fold domains"/>
    <property type="match status" value="1"/>
</dbReference>
<dbReference type="SUPFAM" id="SSF50129">
    <property type="entry name" value="GroES-like"/>
    <property type="match status" value="1"/>
</dbReference>
<dbReference type="InterPro" id="IPR011032">
    <property type="entry name" value="GroES-like_sf"/>
</dbReference>
<protein>
    <submittedName>
        <fullName evidence="2">NADPH:quinone oxidoreductase family protein</fullName>
    </submittedName>
</protein>
<dbReference type="RefSeq" id="WP_110963810.1">
    <property type="nucleotide sequence ID" value="NZ_CP029693.1"/>
</dbReference>
<dbReference type="OrthoDB" id="4190732at2"/>
<dbReference type="GO" id="GO:0016491">
    <property type="term" value="F:oxidoreductase activity"/>
    <property type="evidence" value="ECO:0007669"/>
    <property type="project" value="InterPro"/>
</dbReference>
<dbReference type="InterPro" id="IPR013154">
    <property type="entry name" value="ADH-like_N"/>
</dbReference>
<feature type="domain" description="Enoyl reductase (ER)" evidence="1">
    <location>
        <begin position="10"/>
        <end position="322"/>
    </location>
</feature>
<proteinExistence type="predicted"/>
<dbReference type="Gene3D" id="3.90.180.10">
    <property type="entry name" value="Medium-chain alcohol dehydrogenases, catalytic domain"/>
    <property type="match status" value="1"/>
</dbReference>
<dbReference type="Pfam" id="PF00107">
    <property type="entry name" value="ADH_zinc_N"/>
    <property type="match status" value="1"/>
</dbReference>
<dbReference type="PANTHER" id="PTHR43677">
    <property type="entry name" value="SHORT-CHAIN DEHYDROGENASE/REDUCTASE"/>
    <property type="match status" value="1"/>
</dbReference>
<dbReference type="InterPro" id="IPR013149">
    <property type="entry name" value="ADH-like_C"/>
</dbReference>
<dbReference type="Pfam" id="PF08240">
    <property type="entry name" value="ADH_N"/>
    <property type="match status" value="1"/>
</dbReference>
<reference evidence="2 3" key="1">
    <citation type="submission" date="2018-05" db="EMBL/GenBank/DDBJ databases">
        <title>Whole genome sequence of Pseudomonas putida JBC17.</title>
        <authorList>
            <person name="Lee Y.H."/>
            <person name="David K."/>
        </authorList>
    </citation>
    <scope>NUCLEOTIDE SEQUENCE [LARGE SCALE GENOMIC DNA]</scope>
    <source>
        <strain evidence="2 3">JBC17</strain>
    </source>
</reference>
<dbReference type="InterPro" id="IPR051397">
    <property type="entry name" value="Zn-ADH-like_protein"/>
</dbReference>
<dbReference type="InterPro" id="IPR020843">
    <property type="entry name" value="ER"/>
</dbReference>
<dbReference type="Gene3D" id="3.40.50.720">
    <property type="entry name" value="NAD(P)-binding Rossmann-like Domain"/>
    <property type="match status" value="1"/>
</dbReference>
<dbReference type="Proteomes" id="UP000250299">
    <property type="component" value="Chromosome"/>
</dbReference>
<dbReference type="SMART" id="SM00829">
    <property type="entry name" value="PKS_ER"/>
    <property type="match status" value="1"/>
</dbReference>
<accession>A0A2Z4RH27</accession>
<dbReference type="EMBL" id="CP029693">
    <property type="protein sequence ID" value="AWY40045.1"/>
    <property type="molecule type" value="Genomic_DNA"/>
</dbReference>
<dbReference type="CDD" id="cd08241">
    <property type="entry name" value="QOR1"/>
    <property type="match status" value="1"/>
</dbReference>
<name>A0A2Z4RH27_PSEPU</name>
<evidence type="ECO:0000313" key="3">
    <source>
        <dbReference type="Proteomes" id="UP000250299"/>
    </source>
</evidence>
<dbReference type="AlphaFoldDB" id="A0A2Z4RH27"/>
<evidence type="ECO:0000313" key="2">
    <source>
        <dbReference type="EMBL" id="AWY40045.1"/>
    </source>
</evidence>